<dbReference type="Proteomes" id="UP000886653">
    <property type="component" value="Unassembled WGS sequence"/>
</dbReference>
<feature type="compositionally biased region" description="Low complexity" evidence="1">
    <location>
        <begin position="327"/>
        <end position="339"/>
    </location>
</feature>
<feature type="region of interest" description="Disordered" evidence="1">
    <location>
        <begin position="234"/>
        <end position="393"/>
    </location>
</feature>
<keyword evidence="2" id="KW-1133">Transmembrane helix</keyword>
<sequence>MTHSNTLHQQHKRTTSLCQAYLSPAANDVVEAYDQTTLKWDPKCLTTYDSLDIYLQSVDVAQPIHLWKSVTTSDGQLTTTFIPSWWNSTNAATLQLVITGSDQPAWAGSGAGPTFFAEFNGTVPSTASAADKATTQTGGPSVEVINVARSKGLPTGSLAAAVLFPLLAVAGLIAGYITISRRRSGTASKRWSQYVDERMSTAVNGGGGLGWEAGRLPTDPALARPVSARVESMYRHSASLPPRGSFAANRSSSAASIDQQSPPPTMSQHRQSTVSFVDSPLRNRTQKSSLSVNTAIDSSSNPPLELLISPDQENGPPLIGRVALNRNSVASNHSSDASSKPGHSDNASNARSTSNLRFEVDDTTEKSANNPTESHTEMPWNKPFCKSTSEETEPPLALGMRRLSKVHTSLLSPDEALRQYTLARERAGPHSPDESSSTSSNGGMRVLYTPSAPPPVAVARQNGALASVYTVGSQYSSTSGANEHPSTTN</sequence>
<feature type="compositionally biased region" description="Low complexity" evidence="1">
    <location>
        <begin position="245"/>
        <end position="256"/>
    </location>
</feature>
<feature type="transmembrane region" description="Helical" evidence="2">
    <location>
        <begin position="158"/>
        <end position="179"/>
    </location>
</feature>
<keyword evidence="4" id="KW-1185">Reference proteome</keyword>
<proteinExistence type="predicted"/>
<evidence type="ECO:0000313" key="4">
    <source>
        <dbReference type="Proteomes" id="UP000886653"/>
    </source>
</evidence>
<evidence type="ECO:0000313" key="3">
    <source>
        <dbReference type="EMBL" id="KAG0141234.1"/>
    </source>
</evidence>
<dbReference type="OrthoDB" id="3363836at2759"/>
<comment type="caution">
    <text evidence="3">The sequence shown here is derived from an EMBL/GenBank/DDBJ whole genome shotgun (WGS) entry which is preliminary data.</text>
</comment>
<evidence type="ECO:0000256" key="2">
    <source>
        <dbReference type="SAM" id="Phobius"/>
    </source>
</evidence>
<organism evidence="3 4">
    <name type="scientific">Cronartium quercuum f. sp. fusiforme G11</name>
    <dbReference type="NCBI Taxonomy" id="708437"/>
    <lineage>
        <taxon>Eukaryota</taxon>
        <taxon>Fungi</taxon>
        <taxon>Dikarya</taxon>
        <taxon>Basidiomycota</taxon>
        <taxon>Pucciniomycotina</taxon>
        <taxon>Pucciniomycetes</taxon>
        <taxon>Pucciniales</taxon>
        <taxon>Coleosporiaceae</taxon>
        <taxon>Cronartium</taxon>
    </lineage>
</organism>
<name>A0A9P6T781_9BASI</name>
<evidence type="ECO:0000256" key="1">
    <source>
        <dbReference type="SAM" id="MobiDB-lite"/>
    </source>
</evidence>
<feature type="compositionally biased region" description="Polar residues" evidence="1">
    <location>
        <begin position="345"/>
        <end position="356"/>
    </location>
</feature>
<accession>A0A9P6T781</accession>
<dbReference type="EMBL" id="MU167395">
    <property type="protein sequence ID" value="KAG0141234.1"/>
    <property type="molecule type" value="Genomic_DNA"/>
</dbReference>
<feature type="region of interest" description="Disordered" evidence="1">
    <location>
        <begin position="425"/>
        <end position="456"/>
    </location>
</feature>
<feature type="compositionally biased region" description="Polar residues" evidence="1">
    <location>
        <begin position="266"/>
        <end position="302"/>
    </location>
</feature>
<reference evidence="3" key="1">
    <citation type="submission" date="2013-11" db="EMBL/GenBank/DDBJ databases">
        <title>Genome sequence of the fusiform rust pathogen reveals effectors for host alternation and coevolution with pine.</title>
        <authorList>
            <consortium name="DOE Joint Genome Institute"/>
            <person name="Smith K."/>
            <person name="Pendleton A."/>
            <person name="Kubisiak T."/>
            <person name="Anderson C."/>
            <person name="Salamov A."/>
            <person name="Aerts A."/>
            <person name="Riley R."/>
            <person name="Clum A."/>
            <person name="Lindquist E."/>
            <person name="Ence D."/>
            <person name="Campbell M."/>
            <person name="Kronenberg Z."/>
            <person name="Feau N."/>
            <person name="Dhillon B."/>
            <person name="Hamelin R."/>
            <person name="Burleigh J."/>
            <person name="Smith J."/>
            <person name="Yandell M."/>
            <person name="Nelson C."/>
            <person name="Grigoriev I."/>
            <person name="Davis J."/>
        </authorList>
    </citation>
    <scope>NUCLEOTIDE SEQUENCE</scope>
    <source>
        <strain evidence="3">G11</strain>
    </source>
</reference>
<dbReference type="AlphaFoldDB" id="A0A9P6T781"/>
<gene>
    <name evidence="3" type="ORF">CROQUDRAFT_99010</name>
</gene>
<keyword evidence="2" id="KW-0472">Membrane</keyword>
<protein>
    <submittedName>
        <fullName evidence="3">Uncharacterized protein</fullName>
    </submittedName>
</protein>
<keyword evidence="2" id="KW-0812">Transmembrane</keyword>